<keyword evidence="3 6" id="KW-1133">Transmembrane helix</keyword>
<dbReference type="PaxDb" id="2903-EOD28713"/>
<evidence type="ECO:0000256" key="5">
    <source>
        <dbReference type="SAM" id="MobiDB-lite"/>
    </source>
</evidence>
<sequence>MRQISSAKSSGLASSSSSASGVAAPCSVSSQRRAIGGALSLAAIAGRRGGAAPLRSVCRINKRQLWSRLVRSTRAPNAWRVRDEDFSPPTNWQLRRHAVNAAIPMVGFGFMDNVIMIQAGDYIDSTLGVTLGLSTLTAAAFGQVVSDVSGTLFGNTIDHIAARSGLPTAKLTDSQRRMRRVRLAGMAGAVGGVIVGCLLGMTTLLFKDLGKNERLRRQREMSTLFSTLMQEGRSLPCEGHELIGAEHCTLQLVYRLRGYEMRSLLIGPVFGDDGAVVGLVELVNKTGADGQPDPSGFHRDDERMLQMLCSHCSIFLKNLSGD</sequence>
<feature type="domain" description="GAF" evidence="7">
    <location>
        <begin position="225"/>
        <end position="314"/>
    </location>
</feature>
<evidence type="ECO:0000256" key="2">
    <source>
        <dbReference type="ARBA" id="ARBA00022692"/>
    </source>
</evidence>
<keyword evidence="9" id="KW-1185">Reference proteome</keyword>
<accession>A0A0D3JYX8</accession>
<evidence type="ECO:0000256" key="1">
    <source>
        <dbReference type="ARBA" id="ARBA00004141"/>
    </source>
</evidence>
<evidence type="ECO:0000256" key="6">
    <source>
        <dbReference type="SAM" id="Phobius"/>
    </source>
</evidence>
<dbReference type="HOGENOM" id="CLU_864460_0_0_1"/>
<dbReference type="PANTHER" id="PTHR21706">
    <property type="entry name" value="TRANSMEMBRANE PROTEIN 65"/>
    <property type="match status" value="1"/>
</dbReference>
<dbReference type="GeneID" id="17280063"/>
<proteinExistence type="predicted"/>
<dbReference type="EnsemblProtists" id="EOD28713">
    <property type="protein sequence ID" value="EOD28713"/>
    <property type="gene ID" value="EMIHUDRAFT_468678"/>
</dbReference>
<dbReference type="RefSeq" id="XP_005787221.1">
    <property type="nucleotide sequence ID" value="XM_005787164.1"/>
</dbReference>
<dbReference type="Pfam" id="PF10507">
    <property type="entry name" value="TMEM65"/>
    <property type="match status" value="1"/>
</dbReference>
<evidence type="ECO:0000313" key="8">
    <source>
        <dbReference type="EnsemblProtists" id="EOD28713"/>
    </source>
</evidence>
<dbReference type="Gene3D" id="3.30.450.40">
    <property type="match status" value="1"/>
</dbReference>
<dbReference type="GO" id="GO:0005739">
    <property type="term" value="C:mitochondrion"/>
    <property type="evidence" value="ECO:0007669"/>
    <property type="project" value="TreeGrafter"/>
</dbReference>
<dbReference type="Proteomes" id="UP000013827">
    <property type="component" value="Unassembled WGS sequence"/>
</dbReference>
<dbReference type="SUPFAM" id="SSF55781">
    <property type="entry name" value="GAF domain-like"/>
    <property type="match status" value="1"/>
</dbReference>
<dbReference type="KEGG" id="ehx:EMIHUDRAFT_467554"/>
<dbReference type="GO" id="GO:0016020">
    <property type="term" value="C:membrane"/>
    <property type="evidence" value="ECO:0007669"/>
    <property type="project" value="UniProtKB-SubCell"/>
</dbReference>
<dbReference type="PANTHER" id="PTHR21706:SF15">
    <property type="entry name" value="TRANSMEMBRANE PROTEIN 65"/>
    <property type="match status" value="1"/>
</dbReference>
<dbReference type="KEGG" id="ehx:EMIHUDRAFT_468678"/>
<comment type="subcellular location">
    <subcellularLocation>
        <location evidence="1">Membrane</location>
        <topology evidence="1">Multi-pass membrane protein</topology>
    </subcellularLocation>
</comment>
<feature type="transmembrane region" description="Helical" evidence="6">
    <location>
        <begin position="183"/>
        <end position="206"/>
    </location>
</feature>
<dbReference type="AlphaFoldDB" id="A0A0D3JYX8"/>
<protein>
    <recommendedName>
        <fullName evidence="7">GAF domain-containing protein</fullName>
    </recommendedName>
</protein>
<organism evidence="8 9">
    <name type="scientific">Emiliania huxleyi (strain CCMP1516)</name>
    <dbReference type="NCBI Taxonomy" id="280463"/>
    <lineage>
        <taxon>Eukaryota</taxon>
        <taxon>Haptista</taxon>
        <taxon>Haptophyta</taxon>
        <taxon>Prymnesiophyceae</taxon>
        <taxon>Isochrysidales</taxon>
        <taxon>Noelaerhabdaceae</taxon>
        <taxon>Emiliania</taxon>
    </lineage>
</organism>
<dbReference type="InterPro" id="IPR019537">
    <property type="entry name" value="TMEM65"/>
</dbReference>
<keyword evidence="4 6" id="KW-0472">Membrane</keyword>
<feature type="region of interest" description="Disordered" evidence="5">
    <location>
        <begin position="1"/>
        <end position="22"/>
    </location>
</feature>
<dbReference type="InterPro" id="IPR029016">
    <property type="entry name" value="GAF-like_dom_sf"/>
</dbReference>
<keyword evidence="2 6" id="KW-0812">Transmembrane</keyword>
<dbReference type="RefSeq" id="XP_005781142.1">
    <property type="nucleotide sequence ID" value="XM_005781085.1"/>
</dbReference>
<evidence type="ECO:0000256" key="4">
    <source>
        <dbReference type="ARBA" id="ARBA00023136"/>
    </source>
</evidence>
<dbReference type="Pfam" id="PF01590">
    <property type="entry name" value="GAF"/>
    <property type="match status" value="1"/>
</dbReference>
<dbReference type="EnsemblProtists" id="EOD34792">
    <property type="protein sequence ID" value="EOD34792"/>
    <property type="gene ID" value="EMIHUDRAFT_467554"/>
</dbReference>
<evidence type="ECO:0000259" key="7">
    <source>
        <dbReference type="Pfam" id="PF01590"/>
    </source>
</evidence>
<reference evidence="8" key="2">
    <citation type="submission" date="2024-10" db="UniProtKB">
        <authorList>
            <consortium name="EnsemblProtists"/>
        </authorList>
    </citation>
    <scope>IDENTIFICATION</scope>
</reference>
<reference evidence="9" key="1">
    <citation type="journal article" date="2013" name="Nature">
        <title>Pan genome of the phytoplankton Emiliania underpins its global distribution.</title>
        <authorList>
            <person name="Read B.A."/>
            <person name="Kegel J."/>
            <person name="Klute M.J."/>
            <person name="Kuo A."/>
            <person name="Lefebvre S.C."/>
            <person name="Maumus F."/>
            <person name="Mayer C."/>
            <person name="Miller J."/>
            <person name="Monier A."/>
            <person name="Salamov A."/>
            <person name="Young J."/>
            <person name="Aguilar M."/>
            <person name="Claverie J.M."/>
            <person name="Frickenhaus S."/>
            <person name="Gonzalez K."/>
            <person name="Herman E.K."/>
            <person name="Lin Y.C."/>
            <person name="Napier J."/>
            <person name="Ogata H."/>
            <person name="Sarno A.F."/>
            <person name="Shmutz J."/>
            <person name="Schroeder D."/>
            <person name="de Vargas C."/>
            <person name="Verret F."/>
            <person name="von Dassow P."/>
            <person name="Valentin K."/>
            <person name="Van de Peer Y."/>
            <person name="Wheeler G."/>
            <person name="Dacks J.B."/>
            <person name="Delwiche C.F."/>
            <person name="Dyhrman S.T."/>
            <person name="Glockner G."/>
            <person name="John U."/>
            <person name="Richards T."/>
            <person name="Worden A.Z."/>
            <person name="Zhang X."/>
            <person name="Grigoriev I.V."/>
            <person name="Allen A.E."/>
            <person name="Bidle K."/>
            <person name="Borodovsky M."/>
            <person name="Bowler C."/>
            <person name="Brownlee C."/>
            <person name="Cock J.M."/>
            <person name="Elias M."/>
            <person name="Gladyshev V.N."/>
            <person name="Groth M."/>
            <person name="Guda C."/>
            <person name="Hadaegh A."/>
            <person name="Iglesias-Rodriguez M.D."/>
            <person name="Jenkins J."/>
            <person name="Jones B.M."/>
            <person name="Lawson T."/>
            <person name="Leese F."/>
            <person name="Lindquist E."/>
            <person name="Lobanov A."/>
            <person name="Lomsadze A."/>
            <person name="Malik S.B."/>
            <person name="Marsh M.E."/>
            <person name="Mackinder L."/>
            <person name="Mock T."/>
            <person name="Mueller-Roeber B."/>
            <person name="Pagarete A."/>
            <person name="Parker M."/>
            <person name="Probert I."/>
            <person name="Quesneville H."/>
            <person name="Raines C."/>
            <person name="Rensing S.A."/>
            <person name="Riano-Pachon D.M."/>
            <person name="Richier S."/>
            <person name="Rokitta S."/>
            <person name="Shiraiwa Y."/>
            <person name="Soanes D.M."/>
            <person name="van der Giezen M."/>
            <person name="Wahlund T.M."/>
            <person name="Williams B."/>
            <person name="Wilson W."/>
            <person name="Wolfe G."/>
            <person name="Wurch L.L."/>
        </authorList>
    </citation>
    <scope>NUCLEOTIDE SEQUENCE</scope>
</reference>
<dbReference type="eggNOG" id="KOG4619">
    <property type="taxonomic scope" value="Eukaryota"/>
</dbReference>
<evidence type="ECO:0000256" key="3">
    <source>
        <dbReference type="ARBA" id="ARBA00022989"/>
    </source>
</evidence>
<dbReference type="GeneID" id="17274258"/>
<evidence type="ECO:0000313" key="9">
    <source>
        <dbReference type="Proteomes" id="UP000013827"/>
    </source>
</evidence>
<name>A0A0D3JYX8_EMIH1</name>
<dbReference type="InterPro" id="IPR003018">
    <property type="entry name" value="GAF"/>
</dbReference>